<organism evidence="2 3">
    <name type="scientific">Citrobacter amalonaticus</name>
    <dbReference type="NCBI Taxonomy" id="35703"/>
    <lineage>
        <taxon>Bacteria</taxon>
        <taxon>Pseudomonadati</taxon>
        <taxon>Pseudomonadota</taxon>
        <taxon>Gammaproteobacteria</taxon>
        <taxon>Enterobacterales</taxon>
        <taxon>Enterobacteriaceae</taxon>
        <taxon>Citrobacter</taxon>
    </lineage>
</organism>
<comment type="caution">
    <text evidence="2">The sequence shown here is derived from an EMBL/GenBank/DDBJ whole genome shotgun (WGS) entry which is preliminary data.</text>
</comment>
<dbReference type="AlphaFoldDB" id="A0A2S4RV06"/>
<dbReference type="PIRSF" id="PIRSF011561">
    <property type="entry name" value="PAD"/>
    <property type="match status" value="1"/>
</dbReference>
<accession>A0A2S4RV06</accession>
<dbReference type="EMBL" id="PQLX01000006">
    <property type="protein sequence ID" value="POU63933.1"/>
    <property type="molecule type" value="Genomic_DNA"/>
</dbReference>
<dbReference type="OrthoDB" id="1623004at2"/>
<gene>
    <name evidence="2" type="ORF">C3430_17215</name>
</gene>
<dbReference type="Pfam" id="PF05870">
    <property type="entry name" value="PA_decarbox"/>
    <property type="match status" value="1"/>
</dbReference>
<evidence type="ECO:0000313" key="3">
    <source>
        <dbReference type="Proteomes" id="UP000237003"/>
    </source>
</evidence>
<feature type="active site" description="Proton donor" evidence="1">
    <location>
        <position position="27"/>
    </location>
</feature>
<protein>
    <submittedName>
        <fullName evidence="2">Phenolic acid decarboxylase</fullName>
    </submittedName>
</protein>
<proteinExistence type="predicted"/>
<sequence length="179" mass="20335">MSTFDKHDLSGFVGKHLVYTYDNGWNYEIYVKNDTTLDYRIHSGIVANRWVKDQQAYIVRVGESVYKISWTEPTGTDVSLIVNLGDKLFHGTIFFPRWVIDNPQKTVCFQNDHIPLMMSYRDAGPAYPTEVIDEFATITFVRDCGANNDSVIACAASELPENFPENLRQDFQTLHGVGG</sequence>
<dbReference type="InterPro" id="IPR008729">
    <property type="entry name" value="PA_de_COase"/>
</dbReference>
<name>A0A2S4RV06_CITAM</name>
<dbReference type="Proteomes" id="UP000237003">
    <property type="component" value="Unassembled WGS sequence"/>
</dbReference>
<dbReference type="PANTHER" id="PTHR40087:SF1">
    <property type="entry name" value="PHENOLIC ACID DECARBOXYLASE PADC"/>
    <property type="match status" value="1"/>
</dbReference>
<evidence type="ECO:0000313" key="2">
    <source>
        <dbReference type="EMBL" id="POU63933.1"/>
    </source>
</evidence>
<dbReference type="GO" id="GO:0016831">
    <property type="term" value="F:carboxy-lyase activity"/>
    <property type="evidence" value="ECO:0007669"/>
    <property type="project" value="InterPro"/>
</dbReference>
<dbReference type="CDD" id="cd14241">
    <property type="entry name" value="PAD"/>
    <property type="match status" value="1"/>
</dbReference>
<dbReference type="Gene3D" id="2.40.128.20">
    <property type="match status" value="1"/>
</dbReference>
<dbReference type="SUPFAM" id="SSF50814">
    <property type="entry name" value="Lipocalins"/>
    <property type="match status" value="1"/>
</dbReference>
<dbReference type="RefSeq" id="WP_103778465.1">
    <property type="nucleotide sequence ID" value="NZ_PQLX01000006.1"/>
</dbReference>
<feature type="active site" description="Proton acceptor" evidence="1">
    <location>
        <position position="72"/>
    </location>
</feature>
<reference evidence="2 3" key="1">
    <citation type="submission" date="2018-01" db="EMBL/GenBank/DDBJ databases">
        <title>Complete genome sequences of 14 Citrobacter spp. isolated from plant in Canada.</title>
        <authorList>
            <person name="Bhandare S.G."/>
            <person name="Colavecchio A."/>
            <person name="Jeukens J."/>
            <person name="Emond-Rheault J.-G."/>
            <person name="Freschi L."/>
            <person name="Hamel J."/>
            <person name="Kukavica-Ibrulj I."/>
            <person name="Levesque R."/>
            <person name="Goodridge L."/>
        </authorList>
    </citation>
    <scope>NUCLEOTIDE SEQUENCE [LARGE SCALE GENOMIC DNA]</scope>
    <source>
        <strain evidence="2 3">S1285</strain>
    </source>
</reference>
<dbReference type="InterPro" id="IPR012674">
    <property type="entry name" value="Calycin"/>
</dbReference>
<evidence type="ECO:0000256" key="1">
    <source>
        <dbReference type="PIRSR" id="PIRSR011561-1"/>
    </source>
</evidence>
<dbReference type="PANTHER" id="PTHR40087">
    <property type="entry name" value="PHENOLIC ACID DECARBOXYLASE PADC"/>
    <property type="match status" value="1"/>
</dbReference>